<feature type="transmembrane region" description="Helical" evidence="2">
    <location>
        <begin position="169"/>
        <end position="188"/>
    </location>
</feature>
<evidence type="ECO:0000256" key="2">
    <source>
        <dbReference type="SAM" id="Phobius"/>
    </source>
</evidence>
<dbReference type="InterPro" id="IPR032816">
    <property type="entry name" value="VTT_dom"/>
</dbReference>
<organism evidence="4 5">
    <name type="scientific">Paenibacillus xylanivorans</name>
    <dbReference type="NCBI Taxonomy" id="1705561"/>
    <lineage>
        <taxon>Bacteria</taxon>
        <taxon>Bacillati</taxon>
        <taxon>Bacillota</taxon>
        <taxon>Bacilli</taxon>
        <taxon>Bacillales</taxon>
        <taxon>Paenibacillaceae</taxon>
        <taxon>Paenibacillus</taxon>
    </lineage>
</organism>
<dbReference type="Pfam" id="PF09335">
    <property type="entry name" value="VTT_dom"/>
    <property type="match status" value="1"/>
</dbReference>
<sequence>MNIEALFEQYGYAVLFIGLLLEFIALPFPGEITMLYVGYLSYLGVLNGWTALFLAFTGTTLGMTVTYVIGLKVGMPFIQRFGKWVFITPGKFYKTKKWFNRRGNFLVFIGYFIPGVRHITGYLTGILGSSFRTFAVYAYSGALFWCISFIGLGNIFGSQWDNLLHTIESYSLSIVIILVLLGAVAWLVKRMVQSSRRKTLKGDEVE</sequence>
<dbReference type="GO" id="GO:0005886">
    <property type="term" value="C:plasma membrane"/>
    <property type="evidence" value="ECO:0007669"/>
    <property type="project" value="TreeGrafter"/>
</dbReference>
<name>A0A0M9BLL6_9BACL</name>
<keyword evidence="5" id="KW-1185">Reference proteome</keyword>
<gene>
    <name evidence="4" type="ORF">AMS66_19740</name>
</gene>
<reference evidence="4 5" key="1">
    <citation type="submission" date="2015-08" db="EMBL/GenBank/DDBJ databases">
        <title>Draft genome sequence of cellulolytic and xylanolytic Paenibacillus sp. A59, isolated from a decaying forest soil from Patagonia, Argentina.</title>
        <authorList>
            <person name="Ghio S."/>
            <person name="Caceres A.M."/>
            <person name="Talia P."/>
            <person name="Grasso D."/>
            <person name="Campos E."/>
        </authorList>
    </citation>
    <scope>NUCLEOTIDE SEQUENCE [LARGE SCALE GENOMIC DNA]</scope>
    <source>
        <strain evidence="4 5">A59</strain>
    </source>
</reference>
<dbReference type="PATRIC" id="fig|1705561.3.peg.4107"/>
<evidence type="ECO:0000259" key="3">
    <source>
        <dbReference type="Pfam" id="PF09335"/>
    </source>
</evidence>
<dbReference type="AlphaFoldDB" id="A0A0M9BLL6"/>
<feature type="transmembrane region" description="Helical" evidence="2">
    <location>
        <begin position="136"/>
        <end position="157"/>
    </location>
</feature>
<dbReference type="InterPro" id="IPR051311">
    <property type="entry name" value="DedA_domain"/>
</dbReference>
<dbReference type="OrthoDB" id="9782291at2"/>
<keyword evidence="2" id="KW-0812">Transmembrane</keyword>
<dbReference type="PANTHER" id="PTHR42709">
    <property type="entry name" value="ALKALINE PHOSPHATASE LIKE PROTEIN"/>
    <property type="match status" value="1"/>
</dbReference>
<proteinExistence type="inferred from homology"/>
<comment type="caution">
    <text evidence="4">The sequence shown here is derived from an EMBL/GenBank/DDBJ whole genome shotgun (WGS) entry which is preliminary data.</text>
</comment>
<evidence type="ECO:0000256" key="1">
    <source>
        <dbReference type="ARBA" id="ARBA00010792"/>
    </source>
</evidence>
<protein>
    <submittedName>
        <fullName evidence="4">Alkaline phosphatase</fullName>
    </submittedName>
</protein>
<evidence type="ECO:0000313" key="5">
    <source>
        <dbReference type="Proteomes" id="UP000037688"/>
    </source>
</evidence>
<accession>A0A0M9BLL6</accession>
<evidence type="ECO:0000313" key="4">
    <source>
        <dbReference type="EMBL" id="KOY14768.1"/>
    </source>
</evidence>
<feature type="transmembrane region" description="Helical" evidence="2">
    <location>
        <begin position="49"/>
        <end position="70"/>
    </location>
</feature>
<feature type="transmembrane region" description="Helical" evidence="2">
    <location>
        <begin position="12"/>
        <end position="29"/>
    </location>
</feature>
<keyword evidence="2" id="KW-1133">Transmembrane helix</keyword>
<feature type="domain" description="VTT" evidence="3">
    <location>
        <begin position="28"/>
        <end position="153"/>
    </location>
</feature>
<keyword evidence="2" id="KW-0472">Membrane</keyword>
<comment type="similarity">
    <text evidence="1">Belongs to the DedA family.</text>
</comment>
<dbReference type="EMBL" id="LITU01000069">
    <property type="protein sequence ID" value="KOY14768.1"/>
    <property type="molecule type" value="Genomic_DNA"/>
</dbReference>
<dbReference type="Proteomes" id="UP000037688">
    <property type="component" value="Unassembled WGS sequence"/>
</dbReference>
<dbReference type="PANTHER" id="PTHR42709:SF9">
    <property type="entry name" value="ALKALINE PHOSPHATASE LIKE PROTEIN"/>
    <property type="match status" value="1"/>
</dbReference>
<dbReference type="RefSeq" id="WP_053782428.1">
    <property type="nucleotide sequence ID" value="NZ_LITU01000069.1"/>
</dbReference>